<name>A0A366IIC3_9MICO</name>
<protein>
    <recommendedName>
        <fullName evidence="3">Helix-turn-helix protein</fullName>
    </recommendedName>
</protein>
<reference evidence="1 2" key="1">
    <citation type="submission" date="2018-06" db="EMBL/GenBank/DDBJ databases">
        <title>Freshwater and sediment microbial communities from various areas in North America, analyzing microbe dynamics in response to fracking.</title>
        <authorList>
            <person name="Lamendella R."/>
        </authorList>
    </citation>
    <scope>NUCLEOTIDE SEQUENCE [LARGE SCALE GENOMIC DNA]</scope>
    <source>
        <strain evidence="1 2">3b_TX</strain>
    </source>
</reference>
<dbReference type="AlphaFoldDB" id="A0A366IIC3"/>
<dbReference type="RefSeq" id="WP_113904063.1">
    <property type="nucleotide sequence ID" value="NZ_QNSB01000005.1"/>
</dbReference>
<organism evidence="1 2">
    <name type="scientific">Brevibacterium celere</name>
    <dbReference type="NCBI Taxonomy" id="225845"/>
    <lineage>
        <taxon>Bacteria</taxon>
        <taxon>Bacillati</taxon>
        <taxon>Actinomycetota</taxon>
        <taxon>Actinomycetes</taxon>
        <taxon>Micrococcales</taxon>
        <taxon>Brevibacteriaceae</taxon>
        <taxon>Brevibacterium</taxon>
    </lineage>
</organism>
<keyword evidence="2" id="KW-1185">Reference proteome</keyword>
<sequence length="296" mass="33196">MKKFDWFNACMRGADDLSHAEHRLLTILWSYSDAKGANIRPGRKRLIEESCIHRNSLDKCLNRLIELGYLVLVEQGGNQVKKGWANVYRLGYPHRLHGENPGDERVTPTVTLLDPQGSHSVGEGSHSVCTRVTPTVQEGSHSVGPHQVIDQNIDQIMDCVTTDSAESIAPATNIVALKDLDQTAYKNLLTWIQTAGEAMKQSKIGRVSQEVCQLEYDEAAEKVSGEIWEMFGEDFAEYFEEKFSIPAKAADRYEAGKWLKTFLRTAINDGRYFDPTQGRQPPSDFATGVNYELKVS</sequence>
<proteinExistence type="predicted"/>
<dbReference type="Proteomes" id="UP000253509">
    <property type="component" value="Unassembled WGS sequence"/>
</dbReference>
<comment type="caution">
    <text evidence="1">The sequence shown here is derived from an EMBL/GenBank/DDBJ whole genome shotgun (WGS) entry which is preliminary data.</text>
</comment>
<gene>
    <name evidence="1" type="ORF">DFO65_105165</name>
</gene>
<evidence type="ECO:0000313" key="1">
    <source>
        <dbReference type="EMBL" id="RBP71561.1"/>
    </source>
</evidence>
<evidence type="ECO:0000313" key="2">
    <source>
        <dbReference type="Proteomes" id="UP000253509"/>
    </source>
</evidence>
<evidence type="ECO:0008006" key="3">
    <source>
        <dbReference type="Google" id="ProtNLM"/>
    </source>
</evidence>
<dbReference type="EMBL" id="QNSB01000005">
    <property type="protein sequence ID" value="RBP71561.1"/>
    <property type="molecule type" value="Genomic_DNA"/>
</dbReference>
<accession>A0A366IIC3</accession>